<feature type="domain" description="Class II aldolase/adducin N-terminal" evidence="10">
    <location>
        <begin position="20"/>
        <end position="206"/>
    </location>
</feature>
<reference evidence="11" key="2">
    <citation type="submission" date="2025-08" db="UniProtKB">
        <authorList>
            <consortium name="Ensembl"/>
        </authorList>
    </citation>
    <scope>IDENTIFICATION</scope>
</reference>
<dbReference type="InterPro" id="IPR027514">
    <property type="entry name" value="Salvage_MtnB_euk"/>
</dbReference>
<keyword evidence="9" id="KW-0053">Apoptosis</keyword>
<dbReference type="GeneTree" id="ENSGT00390000001680"/>
<keyword evidence="12" id="KW-1185">Reference proteome</keyword>
<keyword evidence="6 9" id="KW-0486">Methionine biosynthesis</keyword>
<dbReference type="GO" id="GO:0070269">
    <property type="term" value="P:pyroptotic inflammatory response"/>
    <property type="evidence" value="ECO:0007669"/>
    <property type="project" value="Ensembl"/>
</dbReference>
<accession>A0A493SZ64</accession>
<comment type="similarity">
    <text evidence="1">Belongs to the aldolase class II family. Adducin subfamily.</text>
</comment>
<evidence type="ECO:0000313" key="11">
    <source>
        <dbReference type="Ensembl" id="ENSAPLP00000018793.1"/>
    </source>
</evidence>
<dbReference type="Ensembl" id="ENSAPLT00000031454.1">
    <property type="protein sequence ID" value="ENSAPLP00000018793.1"/>
    <property type="gene ID" value="ENSAPLG00000011642.2"/>
</dbReference>
<dbReference type="GO" id="GO:0006915">
    <property type="term" value="P:apoptotic process"/>
    <property type="evidence" value="ECO:0007669"/>
    <property type="project" value="UniProtKB-KW"/>
</dbReference>
<dbReference type="PANTHER" id="PTHR10640:SF7">
    <property type="entry name" value="METHYLTHIORIBULOSE-1-PHOSPHATE DEHYDRATASE"/>
    <property type="match status" value="1"/>
</dbReference>
<comment type="catalytic activity">
    <reaction evidence="9">
        <text>5-(methylsulfanyl)-D-ribulose 1-phosphate = 5-methylsulfanyl-2,3-dioxopentyl phosphate + H2O</text>
        <dbReference type="Rhea" id="RHEA:15549"/>
        <dbReference type="ChEBI" id="CHEBI:15377"/>
        <dbReference type="ChEBI" id="CHEBI:58548"/>
        <dbReference type="ChEBI" id="CHEBI:58828"/>
        <dbReference type="EC" id="4.2.1.109"/>
    </reaction>
</comment>
<feature type="active site" description="Proton donor/acceptor" evidence="9">
    <location>
        <position position="133"/>
    </location>
</feature>
<dbReference type="SUPFAM" id="SSF53639">
    <property type="entry name" value="AraD/HMP-PK domain-like"/>
    <property type="match status" value="1"/>
</dbReference>
<dbReference type="Gene3D" id="3.40.225.10">
    <property type="entry name" value="Class II aldolase/adducin N-terminal domain"/>
    <property type="match status" value="1"/>
</dbReference>
<gene>
    <name evidence="9 11" type="primary">APIP</name>
</gene>
<name>A0A493SZ64_ANAPP</name>
<keyword evidence="7 9" id="KW-0456">Lyase</keyword>
<comment type="pathway">
    <text evidence="9">Amino-acid biosynthesis; L-methionine biosynthesis via salvage pathway; L-methionine from S-methyl-5-thio-alpha-D-ribose 1-phosphate: step 2/6.</text>
</comment>
<feature type="binding site" evidence="9">
    <location>
        <position position="109"/>
    </location>
    <ligand>
        <name>Zn(2+)</name>
        <dbReference type="ChEBI" id="CHEBI:29105"/>
    </ligand>
</feature>
<keyword evidence="5 9" id="KW-0862">Zinc</keyword>
<dbReference type="GO" id="GO:0046570">
    <property type="term" value="F:methylthioribulose 1-phosphate dehydratase activity"/>
    <property type="evidence" value="ECO:0007669"/>
    <property type="project" value="UniProtKB-UniRule"/>
</dbReference>
<evidence type="ECO:0000256" key="3">
    <source>
        <dbReference type="ARBA" id="ARBA00022605"/>
    </source>
</evidence>
<comment type="function">
    <text evidence="8">Catalyzes the dehydration of methylthioribulose-1-phosphate (MTRu-1-P) into 2,3-diketo-5-methylthiopentyl-1-phosphate (DK-MTP-1-P). Functions in the methionine salvage pathway, which plays a key role in cancer, apoptosis, microbial proliferation and inflammation. May inhibit the CASP1-related inflammatory response (pyroptosis), the CASP9-dependent apoptotic pathway and the cytochrome c-dependent and APAF1-mediated cell death.</text>
</comment>
<dbReference type="GO" id="GO:0019509">
    <property type="term" value="P:L-methionine salvage from methylthioadenosine"/>
    <property type="evidence" value="ECO:0007669"/>
    <property type="project" value="UniProtKB-UniRule"/>
</dbReference>
<feature type="binding site" evidence="9">
    <location>
        <position position="189"/>
    </location>
    <ligand>
        <name>Zn(2+)</name>
        <dbReference type="ChEBI" id="CHEBI:29105"/>
    </ligand>
</feature>
<organism evidence="11 12">
    <name type="scientific">Anas platyrhynchos platyrhynchos</name>
    <name type="common">Northern mallard</name>
    <dbReference type="NCBI Taxonomy" id="8840"/>
    <lineage>
        <taxon>Eukaryota</taxon>
        <taxon>Metazoa</taxon>
        <taxon>Chordata</taxon>
        <taxon>Craniata</taxon>
        <taxon>Vertebrata</taxon>
        <taxon>Euteleostomi</taxon>
        <taxon>Archelosauria</taxon>
        <taxon>Archosauria</taxon>
        <taxon>Dinosauria</taxon>
        <taxon>Saurischia</taxon>
        <taxon>Theropoda</taxon>
        <taxon>Coelurosauria</taxon>
        <taxon>Aves</taxon>
        <taxon>Neognathae</taxon>
        <taxon>Galloanserae</taxon>
        <taxon>Anseriformes</taxon>
        <taxon>Anatidae</taxon>
        <taxon>Anatinae</taxon>
        <taxon>Anas</taxon>
    </lineage>
</organism>
<evidence type="ECO:0000313" key="12">
    <source>
        <dbReference type="Proteomes" id="UP000016666"/>
    </source>
</evidence>
<dbReference type="GO" id="GO:0051289">
    <property type="term" value="P:protein homotetramerization"/>
    <property type="evidence" value="ECO:0007669"/>
    <property type="project" value="Ensembl"/>
</dbReference>
<reference evidence="11" key="3">
    <citation type="submission" date="2025-09" db="UniProtKB">
        <authorList>
            <consortium name="Ensembl"/>
        </authorList>
    </citation>
    <scope>IDENTIFICATION</scope>
</reference>
<comment type="similarity">
    <text evidence="9">Belongs to the aldolase class II family. MtnB subfamily.</text>
</comment>
<dbReference type="NCBIfam" id="TIGR03328">
    <property type="entry name" value="salvage_mtnB"/>
    <property type="match status" value="1"/>
</dbReference>
<dbReference type="GO" id="GO:0005737">
    <property type="term" value="C:cytoplasm"/>
    <property type="evidence" value="ECO:0007669"/>
    <property type="project" value="UniProtKB-SubCell"/>
</dbReference>
<evidence type="ECO:0000256" key="8">
    <source>
        <dbReference type="ARBA" id="ARBA00060021"/>
    </source>
</evidence>
<dbReference type="EC" id="4.2.1.109" evidence="9"/>
<dbReference type="SMART" id="SM01007">
    <property type="entry name" value="Aldolase_II"/>
    <property type="match status" value="1"/>
</dbReference>
<protein>
    <recommendedName>
        <fullName evidence="9">Methylthioribulose-1-phosphate dehydratase</fullName>
        <shortName evidence="9">MTRu-1-P dehydratase</shortName>
        <ecNumber evidence="9">4.2.1.109</ecNumber>
    </recommendedName>
    <alternativeName>
        <fullName evidence="9">APAF1-interacting protein homolog</fullName>
    </alternativeName>
</protein>
<keyword evidence="4 9" id="KW-0479">Metal-binding</keyword>
<proteinExistence type="inferred from homology"/>
<feature type="binding site" evidence="9">
    <location>
        <position position="91"/>
    </location>
    <ligand>
        <name>substrate</name>
    </ligand>
</feature>
<dbReference type="AlphaFoldDB" id="A0A493SZ64"/>
<sequence length="281" mass="31880">MAAANGCGCNGAQEKLHPRNLIPELCRQFYHLGWVTGTGGGISLKHGNEIYIAPSGVQKERIQPEDMFVCDMNEQDISGPPPHKKLKKSQCTPLFMNAYTMRGAGAVIHTHSKAAVMATLLYRGSEFTITHQEMIKGIQKCTSGGYYRYDDTLVVPIIENTPEEKDLKERMAKAMEKYPDSCAVLVRRHGVYVWGETWEKAKTMYLPTWEFQIPHLTLLKPEGGAITLSRLTDVSSQFRLSNTSKKKRRVKTEILDNYCYSRVLSKSTVERMKIQMQKKKE</sequence>
<dbReference type="FunFam" id="3.40.225.10:FF:000003">
    <property type="entry name" value="Methylthioribulose-1-phosphate dehydratase"/>
    <property type="match status" value="1"/>
</dbReference>
<dbReference type="Proteomes" id="UP000016666">
    <property type="component" value="Chromosome 5"/>
</dbReference>
<evidence type="ECO:0000256" key="2">
    <source>
        <dbReference type="ARBA" id="ARBA00022490"/>
    </source>
</evidence>
<keyword evidence="2 9" id="KW-0963">Cytoplasm</keyword>
<feature type="binding site" evidence="9">
    <location>
        <position position="111"/>
    </location>
    <ligand>
        <name>Zn(2+)</name>
        <dbReference type="ChEBI" id="CHEBI:29105"/>
    </ligand>
</feature>
<dbReference type="Pfam" id="PF00596">
    <property type="entry name" value="Aldolase_II"/>
    <property type="match status" value="1"/>
</dbReference>
<dbReference type="InterPro" id="IPR001303">
    <property type="entry name" value="Aldolase_II/adducin_N"/>
</dbReference>
<dbReference type="GO" id="GO:0070372">
    <property type="term" value="P:regulation of ERK1 and ERK2 cascade"/>
    <property type="evidence" value="ECO:0007669"/>
    <property type="project" value="Ensembl"/>
</dbReference>
<dbReference type="GO" id="GO:0042802">
    <property type="term" value="F:identical protein binding"/>
    <property type="evidence" value="ECO:0007669"/>
    <property type="project" value="Ensembl"/>
</dbReference>
<evidence type="ECO:0000256" key="9">
    <source>
        <dbReference type="HAMAP-Rule" id="MF_03116"/>
    </source>
</evidence>
<dbReference type="STRING" id="8840.ENSAPLP00000018793"/>
<dbReference type="UniPathway" id="UPA00904">
    <property type="reaction ID" value="UER00875"/>
</dbReference>
<comment type="subcellular location">
    <subcellularLocation>
        <location evidence="9">Cytoplasm</location>
    </subcellularLocation>
</comment>
<evidence type="ECO:0000256" key="5">
    <source>
        <dbReference type="ARBA" id="ARBA00022833"/>
    </source>
</evidence>
<evidence type="ECO:0000259" key="10">
    <source>
        <dbReference type="SMART" id="SM01007"/>
    </source>
</evidence>
<comment type="cofactor">
    <cofactor evidence="9">
        <name>Zn(2+)</name>
        <dbReference type="ChEBI" id="CHEBI:29105"/>
    </cofactor>
    <text evidence="9">Binds 1 zinc ion per subunit.</text>
</comment>
<evidence type="ECO:0000256" key="6">
    <source>
        <dbReference type="ARBA" id="ARBA00023167"/>
    </source>
</evidence>
<evidence type="ECO:0000256" key="4">
    <source>
        <dbReference type="ARBA" id="ARBA00022723"/>
    </source>
</evidence>
<comment type="function">
    <text evidence="9">Catalyzes the dehydration of methylthioribulose-1-phosphate (MTRu-1-P) into 2,3-diketo-5-methylthiopentyl-1-phosphate (DK-MTP-1-P). Functions in the methionine salvage pathway. May play a role in apoptosis.</text>
</comment>
<dbReference type="GO" id="GO:0043066">
    <property type="term" value="P:negative regulation of apoptotic process"/>
    <property type="evidence" value="ECO:0007669"/>
    <property type="project" value="Ensembl"/>
</dbReference>
<dbReference type="PANTHER" id="PTHR10640">
    <property type="entry name" value="METHYLTHIORIBULOSE-1-PHOSPHATE DEHYDRATASE"/>
    <property type="match status" value="1"/>
</dbReference>
<dbReference type="InterPro" id="IPR036409">
    <property type="entry name" value="Aldolase_II/adducin_N_sf"/>
</dbReference>
<reference evidence="11 12" key="1">
    <citation type="submission" date="2017-10" db="EMBL/GenBank/DDBJ databases">
        <title>A new Pekin duck reference genome.</title>
        <authorList>
            <person name="Hou Z.-C."/>
            <person name="Zhou Z.-K."/>
            <person name="Zhu F."/>
            <person name="Hou S.-S."/>
        </authorList>
    </citation>
    <scope>NUCLEOTIDE SEQUENCE [LARGE SCALE GENOMIC DNA]</scope>
</reference>
<evidence type="ECO:0000256" key="1">
    <source>
        <dbReference type="ARBA" id="ARBA00006274"/>
    </source>
</evidence>
<dbReference type="InterPro" id="IPR017714">
    <property type="entry name" value="MethylthioRu-1-P_deHdtase_MtnB"/>
</dbReference>
<dbReference type="GO" id="GO:0008270">
    <property type="term" value="F:zinc ion binding"/>
    <property type="evidence" value="ECO:0007669"/>
    <property type="project" value="UniProtKB-UniRule"/>
</dbReference>
<keyword evidence="3 9" id="KW-0028">Amino-acid biosynthesis</keyword>
<evidence type="ECO:0000256" key="7">
    <source>
        <dbReference type="ARBA" id="ARBA00023239"/>
    </source>
</evidence>
<dbReference type="HAMAP" id="MF_03116">
    <property type="entry name" value="Salvage_MtnB_euk"/>
    <property type="match status" value="1"/>
</dbReference>